<gene>
    <name evidence="1" type="ORF">BpHYR1_018095</name>
</gene>
<accession>A0A3M7SKU2</accession>
<dbReference type="EMBL" id="REGN01001194">
    <property type="protein sequence ID" value="RNA36376.1"/>
    <property type="molecule type" value="Genomic_DNA"/>
</dbReference>
<reference evidence="1 2" key="1">
    <citation type="journal article" date="2018" name="Sci. Rep.">
        <title>Genomic signatures of local adaptation to the degree of environmental predictability in rotifers.</title>
        <authorList>
            <person name="Franch-Gras L."/>
            <person name="Hahn C."/>
            <person name="Garcia-Roger E.M."/>
            <person name="Carmona M.J."/>
            <person name="Serra M."/>
            <person name="Gomez A."/>
        </authorList>
    </citation>
    <scope>NUCLEOTIDE SEQUENCE [LARGE SCALE GENOMIC DNA]</scope>
    <source>
        <strain evidence="1">HYR1</strain>
    </source>
</reference>
<keyword evidence="2" id="KW-1185">Reference proteome</keyword>
<dbReference type="Proteomes" id="UP000276133">
    <property type="component" value="Unassembled WGS sequence"/>
</dbReference>
<evidence type="ECO:0000313" key="1">
    <source>
        <dbReference type="EMBL" id="RNA36376.1"/>
    </source>
</evidence>
<proteinExistence type="predicted"/>
<organism evidence="1 2">
    <name type="scientific">Brachionus plicatilis</name>
    <name type="common">Marine rotifer</name>
    <name type="synonym">Brachionus muelleri</name>
    <dbReference type="NCBI Taxonomy" id="10195"/>
    <lineage>
        <taxon>Eukaryota</taxon>
        <taxon>Metazoa</taxon>
        <taxon>Spiralia</taxon>
        <taxon>Gnathifera</taxon>
        <taxon>Rotifera</taxon>
        <taxon>Eurotatoria</taxon>
        <taxon>Monogononta</taxon>
        <taxon>Pseudotrocha</taxon>
        <taxon>Ploima</taxon>
        <taxon>Brachionidae</taxon>
        <taxon>Brachionus</taxon>
    </lineage>
</organism>
<comment type="caution">
    <text evidence="1">The sequence shown here is derived from an EMBL/GenBank/DDBJ whole genome shotgun (WGS) entry which is preliminary data.</text>
</comment>
<dbReference type="AlphaFoldDB" id="A0A3M7SKU2"/>
<evidence type="ECO:0000313" key="2">
    <source>
        <dbReference type="Proteomes" id="UP000276133"/>
    </source>
</evidence>
<name>A0A3M7SKU2_BRAPC</name>
<protein>
    <submittedName>
        <fullName evidence="1">Uncharacterized protein</fullName>
    </submittedName>
</protein>
<sequence>MNQFAAHDLMRFALLYASKFGAHLFKSSDTVVRNSDLKVTKFKFYADHYVRLSGYALGDRVYVLNQKIKEGCHKN</sequence>